<dbReference type="Proteomes" id="UP000214365">
    <property type="component" value="Unassembled WGS sequence"/>
</dbReference>
<dbReference type="InterPro" id="IPR036291">
    <property type="entry name" value="NAD(P)-bd_dom_sf"/>
</dbReference>
<dbReference type="InterPro" id="IPR001509">
    <property type="entry name" value="Epimerase_deHydtase"/>
</dbReference>
<dbReference type="GeneID" id="31008160"/>
<dbReference type="Pfam" id="PF01370">
    <property type="entry name" value="Epimerase"/>
    <property type="match status" value="1"/>
</dbReference>
<comment type="caution">
    <text evidence="2">The sequence shown here is derived from an EMBL/GenBank/DDBJ whole genome shotgun (WGS) entry which is preliminary data.</text>
</comment>
<gene>
    <name evidence="2" type="ORF">UA08_08404</name>
</gene>
<accession>A0A1Q5Q7J5</accession>
<keyword evidence="3" id="KW-1185">Reference proteome</keyword>
<protein>
    <recommendedName>
        <fullName evidence="1">NAD-dependent epimerase/dehydratase domain-containing protein</fullName>
    </recommendedName>
</protein>
<reference evidence="2 3" key="1">
    <citation type="submission" date="2015-06" db="EMBL/GenBank/DDBJ databases">
        <title>Talaromyces atroroseus IBT 11181 draft genome.</title>
        <authorList>
            <person name="Rasmussen K.B."/>
            <person name="Rasmussen S."/>
            <person name="Petersen B."/>
            <person name="Sicheritz-Ponten T."/>
            <person name="Mortensen U.H."/>
            <person name="Thrane U."/>
        </authorList>
    </citation>
    <scope>NUCLEOTIDE SEQUENCE [LARGE SCALE GENOMIC DNA]</scope>
    <source>
        <strain evidence="2 3">IBT 11181</strain>
    </source>
</reference>
<sequence length="116" mass="12445">MSATFGVALVVGGCGYLGSNLVKALRAESPCTAVHVVSRNPEQNRFTEVVYHAGGISDAPQVADSQQLKYLAGGCQWDITKAEQKLGYQPVTDQDATIKKVAQAEIKRLAIVKKQI</sequence>
<evidence type="ECO:0000313" key="3">
    <source>
        <dbReference type="Proteomes" id="UP000214365"/>
    </source>
</evidence>
<evidence type="ECO:0000313" key="2">
    <source>
        <dbReference type="EMBL" id="OKL56199.1"/>
    </source>
</evidence>
<dbReference type="Gene3D" id="3.40.50.720">
    <property type="entry name" value="NAD(P)-binding Rossmann-like Domain"/>
    <property type="match status" value="1"/>
</dbReference>
<dbReference type="RefSeq" id="XP_020116320.1">
    <property type="nucleotide sequence ID" value="XM_020263512.1"/>
</dbReference>
<feature type="domain" description="NAD-dependent epimerase/dehydratase" evidence="1">
    <location>
        <begin position="8"/>
        <end position="61"/>
    </location>
</feature>
<proteinExistence type="predicted"/>
<name>A0A1Q5Q7J5_TALAT</name>
<dbReference type="SUPFAM" id="SSF51735">
    <property type="entry name" value="NAD(P)-binding Rossmann-fold domains"/>
    <property type="match status" value="1"/>
</dbReference>
<dbReference type="STRING" id="1441469.A0A1Q5Q7J5"/>
<dbReference type="EMBL" id="LFMY01000015">
    <property type="protein sequence ID" value="OKL56199.1"/>
    <property type="molecule type" value="Genomic_DNA"/>
</dbReference>
<evidence type="ECO:0000259" key="1">
    <source>
        <dbReference type="Pfam" id="PF01370"/>
    </source>
</evidence>
<dbReference type="AlphaFoldDB" id="A0A1Q5Q7J5"/>
<dbReference type="OrthoDB" id="10058185at2759"/>
<organism evidence="2 3">
    <name type="scientific">Talaromyces atroroseus</name>
    <dbReference type="NCBI Taxonomy" id="1441469"/>
    <lineage>
        <taxon>Eukaryota</taxon>
        <taxon>Fungi</taxon>
        <taxon>Dikarya</taxon>
        <taxon>Ascomycota</taxon>
        <taxon>Pezizomycotina</taxon>
        <taxon>Eurotiomycetes</taxon>
        <taxon>Eurotiomycetidae</taxon>
        <taxon>Eurotiales</taxon>
        <taxon>Trichocomaceae</taxon>
        <taxon>Talaromyces</taxon>
        <taxon>Talaromyces sect. Trachyspermi</taxon>
    </lineage>
</organism>